<organism evidence="5 6">
    <name type="scientific">Rubroshorea leprosula</name>
    <dbReference type="NCBI Taxonomy" id="152421"/>
    <lineage>
        <taxon>Eukaryota</taxon>
        <taxon>Viridiplantae</taxon>
        <taxon>Streptophyta</taxon>
        <taxon>Embryophyta</taxon>
        <taxon>Tracheophyta</taxon>
        <taxon>Spermatophyta</taxon>
        <taxon>Magnoliopsida</taxon>
        <taxon>eudicotyledons</taxon>
        <taxon>Gunneridae</taxon>
        <taxon>Pentapetalae</taxon>
        <taxon>rosids</taxon>
        <taxon>malvids</taxon>
        <taxon>Malvales</taxon>
        <taxon>Dipterocarpaceae</taxon>
        <taxon>Rubroshorea</taxon>
    </lineage>
</organism>
<proteinExistence type="inferred from homology"/>
<dbReference type="Proteomes" id="UP001054252">
    <property type="component" value="Unassembled WGS sequence"/>
</dbReference>
<dbReference type="Pfam" id="PF00082">
    <property type="entry name" value="Peptidase_S8"/>
    <property type="match status" value="1"/>
</dbReference>
<dbReference type="InterPro" id="IPR000209">
    <property type="entry name" value="Peptidase_S8/S53_dom"/>
</dbReference>
<comment type="caution">
    <text evidence="3">Lacks conserved residue(s) required for the propagation of feature annotation.</text>
</comment>
<keyword evidence="6" id="KW-1185">Reference proteome</keyword>
<dbReference type="InterPro" id="IPR036852">
    <property type="entry name" value="Peptidase_S8/S53_dom_sf"/>
</dbReference>
<name>A0AAV5LJ52_9ROSI</name>
<keyword evidence="2" id="KW-0732">Signal</keyword>
<dbReference type="EMBL" id="BPVZ01000122">
    <property type="protein sequence ID" value="GKV37396.1"/>
    <property type="molecule type" value="Genomic_DNA"/>
</dbReference>
<comment type="similarity">
    <text evidence="1 3">Belongs to the peptidase S8 family.</text>
</comment>
<comment type="caution">
    <text evidence="5">The sequence shown here is derived from an EMBL/GenBank/DDBJ whole genome shotgun (WGS) entry which is preliminary data.</text>
</comment>
<dbReference type="AlphaFoldDB" id="A0AAV5LJ52"/>
<dbReference type="Gene3D" id="3.40.50.200">
    <property type="entry name" value="Peptidase S8/S53 domain"/>
    <property type="match status" value="1"/>
</dbReference>
<evidence type="ECO:0000313" key="6">
    <source>
        <dbReference type="Proteomes" id="UP001054252"/>
    </source>
</evidence>
<evidence type="ECO:0000256" key="3">
    <source>
        <dbReference type="PROSITE-ProRule" id="PRU01240"/>
    </source>
</evidence>
<dbReference type="PANTHER" id="PTHR10795">
    <property type="entry name" value="PROPROTEIN CONVERTASE SUBTILISIN/KEXIN"/>
    <property type="match status" value="1"/>
</dbReference>
<gene>
    <name evidence="5" type="ORF">SLEP1_g45430</name>
</gene>
<dbReference type="InterPro" id="IPR045051">
    <property type="entry name" value="SBT"/>
</dbReference>
<protein>
    <recommendedName>
        <fullName evidence="4">Peptidase S8/S53 domain-containing protein</fullName>
    </recommendedName>
</protein>
<evidence type="ECO:0000313" key="5">
    <source>
        <dbReference type="EMBL" id="GKV37396.1"/>
    </source>
</evidence>
<sequence length="124" mass="13227">MDADILAAFDATISDGVDVLSLSIGGMPAEYFEDGIAIGSFHAVKNGITVVAVAGNYGPTPRTVSNVAPWIFTIGASIVDRVFTSYITLGNKKKIKVHILQYPSNIHRCTILLICDASISISRE</sequence>
<evidence type="ECO:0000259" key="4">
    <source>
        <dbReference type="Pfam" id="PF00082"/>
    </source>
</evidence>
<evidence type="ECO:0000256" key="2">
    <source>
        <dbReference type="ARBA" id="ARBA00022729"/>
    </source>
</evidence>
<dbReference type="PROSITE" id="PS51892">
    <property type="entry name" value="SUBTILASE"/>
    <property type="match status" value="1"/>
</dbReference>
<reference evidence="5 6" key="1">
    <citation type="journal article" date="2021" name="Commun. Biol.">
        <title>The genome of Shorea leprosula (Dipterocarpaceae) highlights the ecological relevance of drought in aseasonal tropical rainforests.</title>
        <authorList>
            <person name="Ng K.K.S."/>
            <person name="Kobayashi M.J."/>
            <person name="Fawcett J.A."/>
            <person name="Hatakeyama M."/>
            <person name="Paape T."/>
            <person name="Ng C.H."/>
            <person name="Ang C.C."/>
            <person name="Tnah L.H."/>
            <person name="Lee C.T."/>
            <person name="Nishiyama T."/>
            <person name="Sese J."/>
            <person name="O'Brien M.J."/>
            <person name="Copetti D."/>
            <person name="Mohd Noor M.I."/>
            <person name="Ong R.C."/>
            <person name="Putra M."/>
            <person name="Sireger I.Z."/>
            <person name="Indrioko S."/>
            <person name="Kosugi Y."/>
            <person name="Izuno A."/>
            <person name="Isagi Y."/>
            <person name="Lee S.L."/>
            <person name="Shimizu K.K."/>
        </authorList>
    </citation>
    <scope>NUCLEOTIDE SEQUENCE [LARGE SCALE GENOMIC DNA]</scope>
    <source>
        <strain evidence="5">214</strain>
    </source>
</reference>
<dbReference type="GO" id="GO:0006508">
    <property type="term" value="P:proteolysis"/>
    <property type="evidence" value="ECO:0007669"/>
    <property type="project" value="InterPro"/>
</dbReference>
<feature type="domain" description="Peptidase S8/S53" evidence="4">
    <location>
        <begin position="3"/>
        <end position="80"/>
    </location>
</feature>
<evidence type="ECO:0000256" key="1">
    <source>
        <dbReference type="ARBA" id="ARBA00011073"/>
    </source>
</evidence>
<accession>A0AAV5LJ52</accession>
<dbReference type="SUPFAM" id="SSF52743">
    <property type="entry name" value="Subtilisin-like"/>
    <property type="match status" value="1"/>
</dbReference>
<dbReference type="GO" id="GO:0004252">
    <property type="term" value="F:serine-type endopeptidase activity"/>
    <property type="evidence" value="ECO:0007669"/>
    <property type="project" value="InterPro"/>
</dbReference>